<dbReference type="Proteomes" id="UP001152795">
    <property type="component" value="Unassembled WGS sequence"/>
</dbReference>
<dbReference type="PANTHER" id="PTHR13513:SF9">
    <property type="entry name" value="E3 UBIQUITIN-PROTEIN LIGASE UBR7-RELATED"/>
    <property type="match status" value="1"/>
</dbReference>
<name>A0A6S7ITG4_PARCT</name>
<gene>
    <name evidence="4" type="ORF">PACLA_8A088345</name>
</gene>
<evidence type="ECO:0000313" key="5">
    <source>
        <dbReference type="Proteomes" id="UP001152795"/>
    </source>
</evidence>
<dbReference type="OrthoDB" id="10262564at2759"/>
<keyword evidence="2" id="KW-0863">Zinc-finger</keyword>
<dbReference type="InterPro" id="IPR047506">
    <property type="entry name" value="UBR7-like_UBR-box"/>
</dbReference>
<keyword evidence="3" id="KW-0862">Zinc</keyword>
<dbReference type="InterPro" id="IPR040204">
    <property type="entry name" value="UBR7"/>
</dbReference>
<evidence type="ECO:0000256" key="1">
    <source>
        <dbReference type="ARBA" id="ARBA00022723"/>
    </source>
</evidence>
<evidence type="ECO:0000313" key="4">
    <source>
        <dbReference type="EMBL" id="CAB4008882.1"/>
    </source>
</evidence>
<dbReference type="EMBL" id="CACRXK020006261">
    <property type="protein sequence ID" value="CAB4008882.1"/>
    <property type="molecule type" value="Genomic_DNA"/>
</dbReference>
<protein>
    <submittedName>
        <fullName evidence="4">E3 ubiquitin- ligase UBR7</fullName>
    </submittedName>
</protein>
<dbReference type="SMART" id="SM00396">
    <property type="entry name" value="ZnF_UBR1"/>
    <property type="match status" value="1"/>
</dbReference>
<reference evidence="4" key="1">
    <citation type="submission" date="2020-04" db="EMBL/GenBank/DDBJ databases">
        <authorList>
            <person name="Alioto T."/>
            <person name="Alioto T."/>
            <person name="Gomez Garrido J."/>
        </authorList>
    </citation>
    <scope>NUCLEOTIDE SEQUENCE</scope>
    <source>
        <strain evidence="4">A484AB</strain>
    </source>
</reference>
<dbReference type="GO" id="GO:0008270">
    <property type="term" value="F:zinc ion binding"/>
    <property type="evidence" value="ECO:0007669"/>
    <property type="project" value="UniProtKB-KW"/>
</dbReference>
<dbReference type="PANTHER" id="PTHR13513">
    <property type="entry name" value="E3 UBIQUITIN-PROTEIN LIGASE UBR7"/>
    <property type="match status" value="1"/>
</dbReference>
<evidence type="ECO:0000256" key="2">
    <source>
        <dbReference type="ARBA" id="ARBA00022771"/>
    </source>
</evidence>
<keyword evidence="1" id="KW-0479">Metal-binding</keyword>
<comment type="caution">
    <text evidence="4">The sequence shown here is derived from an EMBL/GenBank/DDBJ whole genome shotgun (WGS) entry which is preliminary data.</text>
</comment>
<dbReference type="GO" id="GO:0005737">
    <property type="term" value="C:cytoplasm"/>
    <property type="evidence" value="ECO:0007669"/>
    <property type="project" value="TreeGrafter"/>
</dbReference>
<keyword evidence="5" id="KW-1185">Reference proteome</keyword>
<dbReference type="Pfam" id="PF02207">
    <property type="entry name" value="zf-UBR"/>
    <property type="match status" value="1"/>
</dbReference>
<dbReference type="InterPro" id="IPR003126">
    <property type="entry name" value="Znf_UBR"/>
</dbReference>
<keyword evidence="4" id="KW-0436">Ligase</keyword>
<dbReference type="AlphaFoldDB" id="A0A6S7ITG4"/>
<accession>A0A6S7ITG4</accession>
<dbReference type="CDD" id="cd19677">
    <property type="entry name" value="UBR-box_UBR7"/>
    <property type="match status" value="1"/>
</dbReference>
<sequence>MSSDQFENDEVSMVDVLAEDKELEAEANAVFGDSDDQHCTYEKGYVKRQALYACLTCTPAAPDSDLAGVCLACSLSCHDGHDLVELYTKRNFQCDCGNEKFADFECKLQKNKDAANTLNNYNQNFKGLYCSCHRPYPDPDDETRMTNRKLARNPASTYTNCISHEPRSIEKGKGKRRIVPPGIKLIYTSIFSRCLDHKDLRE</sequence>
<evidence type="ECO:0000256" key="3">
    <source>
        <dbReference type="ARBA" id="ARBA00022833"/>
    </source>
</evidence>
<organism evidence="4 5">
    <name type="scientific">Paramuricea clavata</name>
    <name type="common">Red gorgonian</name>
    <name type="synonym">Violescent sea-whip</name>
    <dbReference type="NCBI Taxonomy" id="317549"/>
    <lineage>
        <taxon>Eukaryota</taxon>
        <taxon>Metazoa</taxon>
        <taxon>Cnidaria</taxon>
        <taxon>Anthozoa</taxon>
        <taxon>Octocorallia</taxon>
        <taxon>Malacalcyonacea</taxon>
        <taxon>Plexauridae</taxon>
        <taxon>Paramuricea</taxon>
    </lineage>
</organism>
<proteinExistence type="predicted"/>
<dbReference type="GO" id="GO:0016874">
    <property type="term" value="F:ligase activity"/>
    <property type="evidence" value="ECO:0007669"/>
    <property type="project" value="UniProtKB-KW"/>
</dbReference>
<dbReference type="PROSITE" id="PS51157">
    <property type="entry name" value="ZF_UBR"/>
    <property type="match status" value="1"/>
</dbReference>
<feature type="non-terminal residue" evidence="4">
    <location>
        <position position="1"/>
    </location>
</feature>
<dbReference type="GO" id="GO:0061630">
    <property type="term" value="F:ubiquitin protein ligase activity"/>
    <property type="evidence" value="ECO:0007669"/>
    <property type="project" value="InterPro"/>
</dbReference>